<dbReference type="SUPFAM" id="SSF101898">
    <property type="entry name" value="NHL repeat"/>
    <property type="match status" value="1"/>
</dbReference>
<sequence>MSETSMNPTRRAEEILDEIYSDLLECKVCFETFSSQPRARRPRNLPCGHVICLGCVCALSHTVSHRLECPFCRKQCGQGDTYECQVLVDLQETIRPFFPRKKTQESEGNLGSGVMQLHGAFGGWGPLINPTGVVVFRASQDVLVAHGGHERVTVFGCRGQYLRSFGRYGHDSFEICHPLDIAVAPGGHVVLADAGNRSVKVFSSTGRPLATVSDLFQLPWGVDVDLLGNILVTDAEAGTLTQIVLDFGSGVVLAKKVTVKDLKTPRAVACCKASRRVVVVEHLQVREDAEQTRLKVFGRDFELLRQIDNLRMNISAVTFNRNGGLLVADTQRGLVWSLGDVCEAPEMIPLVQEGLVRPVGLATTDDDTLIVLDAGDHTVKMYMSRTEDLYSDRHSENFEL</sequence>
<evidence type="ECO:0000256" key="5">
    <source>
        <dbReference type="ARBA" id="ARBA00022771"/>
    </source>
</evidence>
<dbReference type="CDD" id="cd14961">
    <property type="entry name" value="NHL_TRIM32_like"/>
    <property type="match status" value="1"/>
</dbReference>
<dbReference type="Pfam" id="PF01436">
    <property type="entry name" value="NHL"/>
    <property type="match status" value="1"/>
</dbReference>
<dbReference type="Gene3D" id="2.120.10.30">
    <property type="entry name" value="TolB, C-terminal domain"/>
    <property type="match status" value="1"/>
</dbReference>
<evidence type="ECO:0000313" key="10">
    <source>
        <dbReference type="EMBL" id="KAF7692071.1"/>
    </source>
</evidence>
<comment type="catalytic activity">
    <reaction evidence="1">
        <text>S-ubiquitinyl-[E2 ubiquitin-conjugating enzyme]-L-cysteine + [acceptor protein]-L-lysine = [E2 ubiquitin-conjugating enzyme]-L-cysteine + N(6)-ubiquitinyl-[acceptor protein]-L-lysine.</text>
        <dbReference type="EC" id="2.3.2.27"/>
    </reaction>
</comment>
<keyword evidence="6" id="KW-0862">Zinc</keyword>
<dbReference type="PANTHER" id="PTHR24104:SF47">
    <property type="entry name" value="E3 UBIQUITIN-PROTEIN LIGASE NHLRC1"/>
    <property type="match status" value="1"/>
</dbReference>
<dbReference type="InterPro" id="IPR011042">
    <property type="entry name" value="6-blade_b-propeller_TolB-like"/>
</dbReference>
<dbReference type="OrthoDB" id="6105938at2759"/>
<reference evidence="10" key="1">
    <citation type="submission" date="2020-08" db="EMBL/GenBank/DDBJ databases">
        <title>Chromosome-level assembly of Southern catfish (Silurus meridionalis) provides insights into visual adaptation to the nocturnal and benthic lifestyles.</title>
        <authorList>
            <person name="Zhang Y."/>
            <person name="Wang D."/>
            <person name="Peng Z."/>
        </authorList>
    </citation>
    <scope>NUCLEOTIDE SEQUENCE</scope>
    <source>
        <strain evidence="10">SWU-2019-XX</strain>
        <tissue evidence="10">Muscle</tissue>
    </source>
</reference>
<keyword evidence="3" id="KW-0479">Metal-binding</keyword>
<accession>A0A8T0AKC9</accession>
<evidence type="ECO:0000256" key="8">
    <source>
        <dbReference type="PROSITE-ProRule" id="PRU00504"/>
    </source>
</evidence>
<evidence type="ECO:0000256" key="6">
    <source>
        <dbReference type="ARBA" id="ARBA00022833"/>
    </source>
</evidence>
<dbReference type="InterPro" id="IPR017907">
    <property type="entry name" value="Znf_RING_CS"/>
</dbReference>
<dbReference type="GO" id="GO:0000209">
    <property type="term" value="P:protein polyubiquitination"/>
    <property type="evidence" value="ECO:0007669"/>
    <property type="project" value="TreeGrafter"/>
</dbReference>
<dbReference type="PROSITE" id="PS50089">
    <property type="entry name" value="ZF_RING_2"/>
    <property type="match status" value="1"/>
</dbReference>
<evidence type="ECO:0000313" key="11">
    <source>
        <dbReference type="Proteomes" id="UP000606274"/>
    </source>
</evidence>
<evidence type="ECO:0000256" key="3">
    <source>
        <dbReference type="ARBA" id="ARBA00022723"/>
    </source>
</evidence>
<dbReference type="GO" id="GO:0008270">
    <property type="term" value="F:zinc ion binding"/>
    <property type="evidence" value="ECO:0007669"/>
    <property type="project" value="UniProtKB-KW"/>
</dbReference>
<evidence type="ECO:0000256" key="1">
    <source>
        <dbReference type="ARBA" id="ARBA00000900"/>
    </source>
</evidence>
<keyword evidence="11" id="KW-1185">Reference proteome</keyword>
<feature type="repeat" description="NHL" evidence="8">
    <location>
        <begin position="162"/>
        <end position="205"/>
    </location>
</feature>
<evidence type="ECO:0000256" key="2">
    <source>
        <dbReference type="ARBA" id="ARBA00012483"/>
    </source>
</evidence>
<evidence type="ECO:0000256" key="4">
    <source>
        <dbReference type="ARBA" id="ARBA00022737"/>
    </source>
</evidence>
<gene>
    <name evidence="10" type="ORF">HF521_011038</name>
</gene>
<proteinExistence type="predicted"/>
<protein>
    <recommendedName>
        <fullName evidence="2">RING-type E3 ubiquitin transferase</fullName>
        <ecNumber evidence="2">2.3.2.27</ecNumber>
    </recommendedName>
</protein>
<dbReference type="GO" id="GO:0043161">
    <property type="term" value="P:proteasome-mediated ubiquitin-dependent protein catabolic process"/>
    <property type="evidence" value="ECO:0007669"/>
    <property type="project" value="TreeGrafter"/>
</dbReference>
<dbReference type="InterPro" id="IPR001841">
    <property type="entry name" value="Znf_RING"/>
</dbReference>
<keyword evidence="5 7" id="KW-0863">Zinc-finger</keyword>
<dbReference type="InterPro" id="IPR050952">
    <property type="entry name" value="TRIM-NHL_E3_ligases"/>
</dbReference>
<dbReference type="AlphaFoldDB" id="A0A8T0AKC9"/>
<dbReference type="SUPFAM" id="SSF57850">
    <property type="entry name" value="RING/U-box"/>
    <property type="match status" value="1"/>
</dbReference>
<comment type="caution">
    <text evidence="10">The sequence shown here is derived from an EMBL/GenBank/DDBJ whole genome shotgun (WGS) entry which is preliminary data.</text>
</comment>
<dbReference type="EC" id="2.3.2.27" evidence="2"/>
<dbReference type="CDD" id="cd16516">
    <property type="entry name" value="RING-HC_malin"/>
    <property type="match status" value="1"/>
</dbReference>
<name>A0A8T0AKC9_SILME</name>
<dbReference type="Proteomes" id="UP000606274">
    <property type="component" value="Unassembled WGS sequence"/>
</dbReference>
<dbReference type="GO" id="GO:0061630">
    <property type="term" value="F:ubiquitin protein ligase activity"/>
    <property type="evidence" value="ECO:0007669"/>
    <property type="project" value="UniProtKB-EC"/>
</dbReference>
<feature type="domain" description="RING-type" evidence="9">
    <location>
        <begin position="26"/>
        <end position="73"/>
    </location>
</feature>
<dbReference type="InterPro" id="IPR013083">
    <property type="entry name" value="Znf_RING/FYVE/PHD"/>
</dbReference>
<dbReference type="PROSITE" id="PS51125">
    <property type="entry name" value="NHL"/>
    <property type="match status" value="1"/>
</dbReference>
<dbReference type="EMBL" id="JABFDY010000021">
    <property type="protein sequence ID" value="KAF7692071.1"/>
    <property type="molecule type" value="Genomic_DNA"/>
</dbReference>
<evidence type="ECO:0000259" key="9">
    <source>
        <dbReference type="PROSITE" id="PS50089"/>
    </source>
</evidence>
<dbReference type="InterPro" id="IPR001258">
    <property type="entry name" value="NHL_repeat"/>
</dbReference>
<dbReference type="PANTHER" id="PTHR24104">
    <property type="entry name" value="E3 UBIQUITIN-PROTEIN LIGASE NHLRC1-RELATED"/>
    <property type="match status" value="1"/>
</dbReference>
<dbReference type="PROSITE" id="PS00518">
    <property type="entry name" value="ZF_RING_1"/>
    <property type="match status" value="1"/>
</dbReference>
<organism evidence="10 11">
    <name type="scientific">Silurus meridionalis</name>
    <name type="common">Southern catfish</name>
    <name type="synonym">Silurus soldatovi meridionalis</name>
    <dbReference type="NCBI Taxonomy" id="175797"/>
    <lineage>
        <taxon>Eukaryota</taxon>
        <taxon>Metazoa</taxon>
        <taxon>Chordata</taxon>
        <taxon>Craniata</taxon>
        <taxon>Vertebrata</taxon>
        <taxon>Euteleostomi</taxon>
        <taxon>Actinopterygii</taxon>
        <taxon>Neopterygii</taxon>
        <taxon>Teleostei</taxon>
        <taxon>Ostariophysi</taxon>
        <taxon>Siluriformes</taxon>
        <taxon>Siluridae</taxon>
        <taxon>Silurus</taxon>
    </lineage>
</organism>
<evidence type="ECO:0000256" key="7">
    <source>
        <dbReference type="PROSITE-ProRule" id="PRU00175"/>
    </source>
</evidence>
<keyword evidence="4" id="KW-0677">Repeat</keyword>
<dbReference type="SMART" id="SM00184">
    <property type="entry name" value="RING"/>
    <property type="match status" value="1"/>
</dbReference>
<dbReference type="Gene3D" id="3.30.40.10">
    <property type="entry name" value="Zinc/RING finger domain, C3HC4 (zinc finger)"/>
    <property type="match status" value="1"/>
</dbReference>